<dbReference type="GO" id="GO:0000811">
    <property type="term" value="C:GINS complex"/>
    <property type="evidence" value="ECO:0007669"/>
    <property type="project" value="UniProtKB-UniRule"/>
</dbReference>
<dbReference type="Pfam" id="PF24997">
    <property type="entry name" value="PSF1_C"/>
    <property type="match status" value="1"/>
</dbReference>
<reference evidence="12" key="1">
    <citation type="submission" date="2023-03" db="EMBL/GenBank/DDBJ databases">
        <authorList>
            <person name="Steffen K."/>
            <person name="Cardenas P."/>
        </authorList>
    </citation>
    <scope>NUCLEOTIDE SEQUENCE</scope>
</reference>
<dbReference type="AlphaFoldDB" id="A0AA35RJA0"/>
<evidence type="ECO:0000313" key="13">
    <source>
        <dbReference type="Proteomes" id="UP001174909"/>
    </source>
</evidence>
<dbReference type="InterPro" id="IPR021151">
    <property type="entry name" value="GINS_A"/>
</dbReference>
<dbReference type="GO" id="GO:1902983">
    <property type="term" value="P:DNA strand elongation involved in mitotic DNA replication"/>
    <property type="evidence" value="ECO:0007669"/>
    <property type="project" value="TreeGrafter"/>
</dbReference>
<evidence type="ECO:0000256" key="1">
    <source>
        <dbReference type="ARBA" id="ARBA00004123"/>
    </source>
</evidence>
<comment type="subcellular location">
    <subcellularLocation>
        <location evidence="2">Chromosome</location>
    </subcellularLocation>
    <subcellularLocation>
        <location evidence="1 9">Nucleus</location>
    </subcellularLocation>
</comment>
<dbReference type="EMBL" id="CASHTH010001120">
    <property type="protein sequence ID" value="CAI8011748.1"/>
    <property type="molecule type" value="Genomic_DNA"/>
</dbReference>
<evidence type="ECO:0000259" key="10">
    <source>
        <dbReference type="Pfam" id="PF05916"/>
    </source>
</evidence>
<proteinExistence type="inferred from homology"/>
<protein>
    <recommendedName>
        <fullName evidence="4 9">DNA replication complex GINS protein PSF1</fullName>
    </recommendedName>
</protein>
<dbReference type="SUPFAM" id="SSF158573">
    <property type="entry name" value="GINS helical bundle-like"/>
    <property type="match status" value="1"/>
</dbReference>
<name>A0AA35RJA0_GEOBA</name>
<accession>A0AA35RJA0</accession>
<keyword evidence="6 9" id="KW-0235">DNA replication</keyword>
<dbReference type="PANTHER" id="PTHR12914">
    <property type="entry name" value="PARTNER OF SLD5"/>
    <property type="match status" value="1"/>
</dbReference>
<organism evidence="12 13">
    <name type="scientific">Geodia barretti</name>
    <name type="common">Barrett's horny sponge</name>
    <dbReference type="NCBI Taxonomy" id="519541"/>
    <lineage>
        <taxon>Eukaryota</taxon>
        <taxon>Metazoa</taxon>
        <taxon>Porifera</taxon>
        <taxon>Demospongiae</taxon>
        <taxon>Heteroscleromorpha</taxon>
        <taxon>Tetractinellida</taxon>
        <taxon>Astrophorina</taxon>
        <taxon>Geodiidae</taxon>
        <taxon>Geodia</taxon>
    </lineage>
</organism>
<keyword evidence="13" id="KW-1185">Reference proteome</keyword>
<evidence type="ECO:0000256" key="7">
    <source>
        <dbReference type="ARBA" id="ARBA00023242"/>
    </source>
</evidence>
<dbReference type="Gene3D" id="1.20.58.1030">
    <property type="match status" value="1"/>
</dbReference>
<keyword evidence="5" id="KW-0158">Chromosome</keyword>
<evidence type="ECO:0000256" key="4">
    <source>
        <dbReference type="ARBA" id="ARBA00015143"/>
    </source>
</evidence>
<dbReference type="PANTHER" id="PTHR12914:SF2">
    <property type="entry name" value="DNA REPLICATION COMPLEX GINS PROTEIN PSF1"/>
    <property type="match status" value="1"/>
</dbReference>
<feature type="domain" description="DNA replication complex GINS protein PSF1 C-terminal" evidence="11">
    <location>
        <begin position="155"/>
        <end position="205"/>
    </location>
</feature>
<dbReference type="Proteomes" id="UP001174909">
    <property type="component" value="Unassembled WGS sequence"/>
</dbReference>
<feature type="domain" description="GINS subunit" evidence="10">
    <location>
        <begin position="73"/>
        <end position="140"/>
    </location>
</feature>
<dbReference type="InterPro" id="IPR056783">
    <property type="entry name" value="PSF1_C"/>
</dbReference>
<evidence type="ECO:0000256" key="6">
    <source>
        <dbReference type="ARBA" id="ARBA00022705"/>
    </source>
</evidence>
<dbReference type="CDD" id="cd11710">
    <property type="entry name" value="GINS_A_psf1"/>
    <property type="match status" value="1"/>
</dbReference>
<evidence type="ECO:0000256" key="3">
    <source>
        <dbReference type="ARBA" id="ARBA00006677"/>
    </source>
</evidence>
<comment type="caution">
    <text evidence="12">The sequence shown here is derived from an EMBL/GenBank/DDBJ whole genome shotgun (WGS) entry which is preliminary data.</text>
</comment>
<comment type="similarity">
    <text evidence="3 9">Belongs to the GINS1/PSF1 family.</text>
</comment>
<comment type="subunit">
    <text evidence="9">Component of the GINS complex.</text>
</comment>
<dbReference type="FunFam" id="1.20.58.1030:FF:000001">
    <property type="entry name" value="DNA replication complex GINS protein PSF1"/>
    <property type="match status" value="1"/>
</dbReference>
<sequence length="206" mass="24284">MTRTVKTFWIWCAMFGEKALELVRELKRSQDGNLPPYNDDGIRQVVEEMRTLFEQNQLEVRATTDGERGLLSGIQLRHACLERNQRCLLAYVHHRMTRIRDYRWQTGSVLPPSFRLSLCEQEIQWFTRYNRSLATYMRSIAPTGLDLTQHLQPPKSLLVEVRCLEDYGEFEMEDGTVVLLHKNTQHYLPRSQCEPLIRQGVLEHIH</sequence>
<evidence type="ECO:0000256" key="9">
    <source>
        <dbReference type="RuleBase" id="RU368085"/>
    </source>
</evidence>
<dbReference type="Pfam" id="PF05916">
    <property type="entry name" value="Sld5"/>
    <property type="match status" value="1"/>
</dbReference>
<evidence type="ECO:0000256" key="2">
    <source>
        <dbReference type="ARBA" id="ARBA00004286"/>
    </source>
</evidence>
<dbReference type="InterPro" id="IPR036224">
    <property type="entry name" value="GINS_bundle-like_dom_sf"/>
</dbReference>
<evidence type="ECO:0000313" key="12">
    <source>
        <dbReference type="EMBL" id="CAI8011748.1"/>
    </source>
</evidence>
<gene>
    <name evidence="12" type="ORF">GBAR_LOCUS7534</name>
</gene>
<dbReference type="CDD" id="cd21696">
    <property type="entry name" value="GINS_B_Psf1"/>
    <property type="match status" value="1"/>
</dbReference>
<comment type="function">
    <text evidence="9">Required for correct functioning of the GINS complex, a complex that plays an essential role in the initiation of DNA replication, and progression of DNA replication forks. GINS complex seems to bind preferentially to single-stranded DNA.</text>
</comment>
<keyword evidence="7 9" id="KW-0539">Nucleus</keyword>
<dbReference type="InterPro" id="IPR005339">
    <property type="entry name" value="GINS_Psf1"/>
</dbReference>
<evidence type="ECO:0000256" key="5">
    <source>
        <dbReference type="ARBA" id="ARBA00022454"/>
    </source>
</evidence>
<comment type="function">
    <text evidence="8">Required for correct functioning of the GINS complex, a complex that plays an essential role in the initiation of DNA replication, and progression of DNA replication forks. GINS complex is a core component of CDC45-MCM-GINS (CMG) helicase, the molecular machine that unwinds template DNA during replication, and around which the replisome is built.</text>
</comment>
<evidence type="ECO:0000256" key="8">
    <source>
        <dbReference type="ARBA" id="ARBA00045258"/>
    </source>
</evidence>
<evidence type="ECO:0000259" key="11">
    <source>
        <dbReference type="Pfam" id="PF24997"/>
    </source>
</evidence>